<keyword evidence="1" id="KW-0812">Transmembrane</keyword>
<keyword evidence="1" id="KW-0472">Membrane</keyword>
<keyword evidence="1" id="KW-1133">Transmembrane helix</keyword>
<protein>
    <submittedName>
        <fullName evidence="2">Uncharacterized protein</fullName>
    </submittedName>
</protein>
<proteinExistence type="predicted"/>
<feature type="transmembrane region" description="Helical" evidence="1">
    <location>
        <begin position="132"/>
        <end position="154"/>
    </location>
</feature>
<dbReference type="Proteomes" id="UP000241421">
    <property type="component" value="Unassembled WGS sequence"/>
</dbReference>
<accession>A0A2U2I6R3</accession>
<feature type="transmembrane region" description="Helical" evidence="1">
    <location>
        <begin position="90"/>
        <end position="112"/>
    </location>
</feature>
<name>A0A2U2I6R3_9BURK</name>
<organism evidence="2 3">
    <name type="scientific">Massilia glaciei</name>
    <dbReference type="NCBI Taxonomy" id="1524097"/>
    <lineage>
        <taxon>Bacteria</taxon>
        <taxon>Pseudomonadati</taxon>
        <taxon>Pseudomonadota</taxon>
        <taxon>Betaproteobacteria</taxon>
        <taxon>Burkholderiales</taxon>
        <taxon>Oxalobacteraceae</taxon>
        <taxon>Telluria group</taxon>
        <taxon>Massilia</taxon>
    </lineage>
</organism>
<keyword evidence="3" id="KW-1185">Reference proteome</keyword>
<evidence type="ECO:0000256" key="1">
    <source>
        <dbReference type="SAM" id="Phobius"/>
    </source>
</evidence>
<comment type="caution">
    <text evidence="2">The sequence shown here is derived from an EMBL/GenBank/DDBJ whole genome shotgun (WGS) entry which is preliminary data.</text>
</comment>
<dbReference type="AlphaFoldDB" id="A0A2U2I6R3"/>
<sequence length="173" mass="19201">MKHNPYAAPLSIHLELRELPQATAKKPRAAWIVQIFCVFFLVSFVVGIMRTLHLLATIGNDTSAYWGILGRALFAVALVFTLLGTQRRIWYGRVLGLLFIAAFFVGIVLVNLTAKASRLAAFPLSDLSAYEVGELVGMGLTTCAMIYWFYAFGFSEKARNYFGRKRPAAANDS</sequence>
<evidence type="ECO:0000313" key="3">
    <source>
        <dbReference type="Proteomes" id="UP000241421"/>
    </source>
</evidence>
<gene>
    <name evidence="2" type="ORF">C7C56_001845</name>
</gene>
<reference evidence="2 3" key="1">
    <citation type="submission" date="2018-04" db="EMBL/GenBank/DDBJ databases">
        <title>Massilia violaceinigra sp. nov., a novel purple-pigmented bacterium isolated from Tianshan glacier, Xinjiang, China.</title>
        <authorList>
            <person name="Wang H."/>
        </authorList>
    </citation>
    <scope>NUCLEOTIDE SEQUENCE [LARGE SCALE GENOMIC DNA]</scope>
    <source>
        <strain evidence="2 3">B448-2</strain>
    </source>
</reference>
<evidence type="ECO:0000313" key="2">
    <source>
        <dbReference type="EMBL" id="PWF55430.1"/>
    </source>
</evidence>
<feature type="transmembrane region" description="Helical" evidence="1">
    <location>
        <begin position="64"/>
        <end position="83"/>
    </location>
</feature>
<dbReference type="EMBL" id="PXWF02000025">
    <property type="protein sequence ID" value="PWF55430.1"/>
    <property type="molecule type" value="Genomic_DNA"/>
</dbReference>
<feature type="transmembrane region" description="Helical" evidence="1">
    <location>
        <begin position="29"/>
        <end position="52"/>
    </location>
</feature>